<dbReference type="EC" id="2.7.8.7" evidence="8"/>
<dbReference type="GO" id="GO:0008897">
    <property type="term" value="F:holo-[acyl-carrier-protein] synthase activity"/>
    <property type="evidence" value="ECO:0007669"/>
    <property type="project" value="UniProtKB-EC"/>
</dbReference>
<dbReference type="Pfam" id="PF01648">
    <property type="entry name" value="ACPS"/>
    <property type="match status" value="1"/>
</dbReference>
<keyword evidence="8" id="KW-0963">Cytoplasm</keyword>
<dbReference type="Gene3D" id="3.90.470.20">
    <property type="entry name" value="4'-phosphopantetheinyl transferase domain"/>
    <property type="match status" value="1"/>
</dbReference>
<dbReference type="InterPro" id="IPR037143">
    <property type="entry name" value="4-PPantetheinyl_Trfase_dom_sf"/>
</dbReference>
<feature type="binding site" evidence="8">
    <location>
        <position position="56"/>
    </location>
    <ligand>
        <name>Mg(2+)</name>
        <dbReference type="ChEBI" id="CHEBI:18420"/>
    </ligand>
</feature>
<dbReference type="InterPro" id="IPR004568">
    <property type="entry name" value="Ppantetheine-prot_Trfase_dom"/>
</dbReference>
<keyword evidence="4 8" id="KW-0276">Fatty acid metabolism</keyword>
<keyword evidence="5 8" id="KW-0460">Magnesium</keyword>
<dbReference type="Proteomes" id="UP001253545">
    <property type="component" value="Unassembled WGS sequence"/>
</dbReference>
<protein>
    <recommendedName>
        <fullName evidence="8">Holo-[acyl-carrier-protein] synthase</fullName>
        <shortName evidence="8">Holo-ACP synthase</shortName>
        <ecNumber evidence="8">2.7.8.7</ecNumber>
    </recommendedName>
    <alternativeName>
        <fullName evidence="8">4'-phosphopantetheinyl transferase AcpS</fullName>
    </alternativeName>
</protein>
<evidence type="ECO:0000256" key="7">
    <source>
        <dbReference type="ARBA" id="ARBA00023160"/>
    </source>
</evidence>
<dbReference type="InterPro" id="IPR002582">
    <property type="entry name" value="ACPS"/>
</dbReference>
<evidence type="ECO:0000256" key="2">
    <source>
        <dbReference type="ARBA" id="ARBA00022679"/>
    </source>
</evidence>
<dbReference type="NCBIfam" id="TIGR00516">
    <property type="entry name" value="acpS"/>
    <property type="match status" value="1"/>
</dbReference>
<evidence type="ECO:0000256" key="8">
    <source>
        <dbReference type="HAMAP-Rule" id="MF_00101"/>
    </source>
</evidence>
<proteinExistence type="inferred from homology"/>
<keyword evidence="6 8" id="KW-0443">Lipid metabolism</keyword>
<evidence type="ECO:0000313" key="11">
    <source>
        <dbReference type="Proteomes" id="UP001253545"/>
    </source>
</evidence>
<evidence type="ECO:0000256" key="6">
    <source>
        <dbReference type="ARBA" id="ARBA00023098"/>
    </source>
</evidence>
<comment type="caution">
    <text evidence="10">The sequence shown here is derived from an EMBL/GenBank/DDBJ whole genome shotgun (WGS) entry which is preliminary data.</text>
</comment>
<evidence type="ECO:0000313" key="10">
    <source>
        <dbReference type="EMBL" id="MDT0596588.1"/>
    </source>
</evidence>
<reference evidence="10 11" key="1">
    <citation type="submission" date="2023-09" db="EMBL/GenBank/DDBJ databases">
        <authorList>
            <person name="Rey-Velasco X."/>
        </authorList>
    </citation>
    <scope>NUCLEOTIDE SEQUENCE [LARGE SCALE GENOMIC DNA]</scope>
    <source>
        <strain evidence="10 11">P117</strain>
    </source>
</reference>
<keyword evidence="11" id="KW-1185">Reference proteome</keyword>
<dbReference type="InterPro" id="IPR008278">
    <property type="entry name" value="4-PPantetheinyl_Trfase_dom"/>
</dbReference>
<evidence type="ECO:0000259" key="9">
    <source>
        <dbReference type="Pfam" id="PF01648"/>
    </source>
</evidence>
<gene>
    <name evidence="8 10" type="primary">acpS</name>
    <name evidence="10" type="ORF">RM552_17155</name>
</gene>
<name>A0ABU2ZX34_9ALTE</name>
<keyword evidence="2 8" id="KW-0808">Transferase</keyword>
<comment type="catalytic activity">
    <reaction evidence="8">
        <text>apo-[ACP] + CoA = holo-[ACP] + adenosine 3',5'-bisphosphate + H(+)</text>
        <dbReference type="Rhea" id="RHEA:12068"/>
        <dbReference type="Rhea" id="RHEA-COMP:9685"/>
        <dbReference type="Rhea" id="RHEA-COMP:9690"/>
        <dbReference type="ChEBI" id="CHEBI:15378"/>
        <dbReference type="ChEBI" id="CHEBI:29999"/>
        <dbReference type="ChEBI" id="CHEBI:57287"/>
        <dbReference type="ChEBI" id="CHEBI:58343"/>
        <dbReference type="ChEBI" id="CHEBI:64479"/>
        <dbReference type="EC" id="2.7.8.7"/>
    </reaction>
</comment>
<evidence type="ECO:0000256" key="4">
    <source>
        <dbReference type="ARBA" id="ARBA00022832"/>
    </source>
</evidence>
<keyword evidence="7 8" id="KW-0275">Fatty acid biosynthesis</keyword>
<evidence type="ECO:0000256" key="3">
    <source>
        <dbReference type="ARBA" id="ARBA00022723"/>
    </source>
</evidence>
<evidence type="ECO:0000256" key="1">
    <source>
        <dbReference type="ARBA" id="ARBA00022516"/>
    </source>
</evidence>
<dbReference type="SUPFAM" id="SSF56214">
    <property type="entry name" value="4'-phosphopantetheinyl transferase"/>
    <property type="match status" value="1"/>
</dbReference>
<comment type="similarity">
    <text evidence="8">Belongs to the P-Pant transferase superfamily. AcpS family.</text>
</comment>
<evidence type="ECO:0000256" key="5">
    <source>
        <dbReference type="ARBA" id="ARBA00022842"/>
    </source>
</evidence>
<comment type="cofactor">
    <cofactor evidence="8">
        <name>Mg(2+)</name>
        <dbReference type="ChEBI" id="CHEBI:18420"/>
    </cofactor>
</comment>
<comment type="subcellular location">
    <subcellularLocation>
        <location evidence="8">Cytoplasm</location>
    </subcellularLocation>
</comment>
<dbReference type="EMBL" id="JAVRHX010000008">
    <property type="protein sequence ID" value="MDT0596588.1"/>
    <property type="molecule type" value="Genomic_DNA"/>
</dbReference>
<dbReference type="HAMAP" id="MF_00101">
    <property type="entry name" value="AcpS"/>
    <property type="match status" value="1"/>
</dbReference>
<dbReference type="RefSeq" id="WP_311370111.1">
    <property type="nucleotide sequence ID" value="NZ_JAVRHX010000008.1"/>
</dbReference>
<keyword evidence="3 8" id="KW-0479">Metal-binding</keyword>
<accession>A0ABU2ZX34</accession>
<organism evidence="10 11">
    <name type="scientific">Glaciecola petra</name>
    <dbReference type="NCBI Taxonomy" id="3075602"/>
    <lineage>
        <taxon>Bacteria</taxon>
        <taxon>Pseudomonadati</taxon>
        <taxon>Pseudomonadota</taxon>
        <taxon>Gammaproteobacteria</taxon>
        <taxon>Alteromonadales</taxon>
        <taxon>Alteromonadaceae</taxon>
        <taxon>Glaciecola</taxon>
    </lineage>
</organism>
<dbReference type="NCBIfam" id="TIGR00556">
    <property type="entry name" value="pantethn_trn"/>
    <property type="match status" value="1"/>
</dbReference>
<feature type="binding site" evidence="8">
    <location>
        <position position="8"/>
    </location>
    <ligand>
        <name>Mg(2+)</name>
        <dbReference type="ChEBI" id="CHEBI:18420"/>
    </ligand>
</feature>
<feature type="domain" description="4'-phosphopantetheinyl transferase" evidence="9">
    <location>
        <begin position="4"/>
        <end position="117"/>
    </location>
</feature>
<comment type="function">
    <text evidence="8">Transfers the 4'-phosphopantetheine moiety from coenzyme A to a Ser of acyl-carrier-protein.</text>
</comment>
<sequence length="124" mass="13944">MIFGIGCDIVEIARIKEASEKNERFAQRILTAFELEEFQHSKQAERYLAKKFASKEAIVKAMGIGIGNGMSWQMMQIEHQASGQPVVKVFGAIAQFFEEQGINHCHISIADEQHYACANVVLEK</sequence>
<keyword evidence="1 8" id="KW-0444">Lipid biosynthesis</keyword>